<evidence type="ECO:0000256" key="3">
    <source>
        <dbReference type="SAM" id="SignalP"/>
    </source>
</evidence>
<evidence type="ECO:0000313" key="5">
    <source>
        <dbReference type="Proteomes" id="UP000654279"/>
    </source>
</evidence>
<dbReference type="NCBIfam" id="TIGR01167">
    <property type="entry name" value="LPXTG_anchor"/>
    <property type="match status" value="1"/>
</dbReference>
<keyword evidence="3" id="KW-0732">Signal</keyword>
<feature type="transmembrane region" description="Helical" evidence="2">
    <location>
        <begin position="668"/>
        <end position="688"/>
    </location>
</feature>
<evidence type="ECO:0000313" key="4">
    <source>
        <dbReference type="EMBL" id="MBC8529183.1"/>
    </source>
</evidence>
<dbReference type="AlphaFoldDB" id="A0A926D0V8"/>
<reference evidence="4" key="1">
    <citation type="submission" date="2020-08" db="EMBL/GenBank/DDBJ databases">
        <title>Genome public.</title>
        <authorList>
            <person name="Liu C."/>
            <person name="Sun Q."/>
        </authorList>
    </citation>
    <scope>NUCLEOTIDE SEQUENCE</scope>
    <source>
        <strain evidence="4">NSJ-44</strain>
    </source>
</reference>
<keyword evidence="2" id="KW-0472">Membrane</keyword>
<protein>
    <submittedName>
        <fullName evidence="4">LPXTG cell wall anchor domain-containing protein</fullName>
    </submittedName>
</protein>
<accession>A0A926D0V8</accession>
<organism evidence="4 5">
    <name type="scientific">Luoshenia tenuis</name>
    <dbReference type="NCBI Taxonomy" id="2763654"/>
    <lineage>
        <taxon>Bacteria</taxon>
        <taxon>Bacillati</taxon>
        <taxon>Bacillota</taxon>
        <taxon>Clostridia</taxon>
        <taxon>Christensenellales</taxon>
        <taxon>Christensenellaceae</taxon>
        <taxon>Luoshenia</taxon>
    </lineage>
</organism>
<dbReference type="Proteomes" id="UP000654279">
    <property type="component" value="Unassembled WGS sequence"/>
</dbReference>
<keyword evidence="2" id="KW-0812">Transmembrane</keyword>
<evidence type="ECO:0000256" key="2">
    <source>
        <dbReference type="SAM" id="Phobius"/>
    </source>
</evidence>
<proteinExistence type="predicted"/>
<feature type="region of interest" description="Disordered" evidence="1">
    <location>
        <begin position="290"/>
        <end position="317"/>
    </location>
</feature>
<name>A0A926D0V8_9FIRM</name>
<evidence type="ECO:0000256" key="1">
    <source>
        <dbReference type="SAM" id="MobiDB-lite"/>
    </source>
</evidence>
<sequence length="695" mass="71194">MKRGKLLALLVALVLLVLMPTTAFAATHENVDTWEKLQAAFADTDADVTIILTGDITALSDLEAKLGQTFVINGQAYTLKDVSLYGAGSVEINAALSNENNDDALKAGGQVQVTVNGDVTSDYDGISANGEAGVTVNGNITVEEDGIEARESSNVTVNGNIAGESDGVRAFDESTVNVTGDVTGKEDQGIEAEGTAEVTVSGNVTGSVEASGESTVHVTGDVTGTSGDPDEVDMTDPTDYSDGSTGVYAEGSAQVTVDGNVTGGDAFGTYGYAGDGVEARDESNVTVGGNVTGGNVTADPSVEAAQPSPAPSAAPSADAEEYYYNSIAGDGVVMDATANVTVGGDVTGGATNGDHGQAGEGVVILSLNKNYVSGDGQGPDNVQEEAQPGKLVVYGTVSGGNALADNGQDGAGIYWDDYYDGYGGPISGAPDDFHLPTEIPENIPVGLVVTVIGDIFENYYYSYGFTFEQYDSAFSAFEKDVLLPLINAATGGQADNLDDALDAVENLDAEAAAALNLQLVNAYNEHLDNVASKQIGDNMVLPEVTVWQVKSGGEQAPLFDSSFTDEMTDLLGADTNYIVRVADCENGQLIADKATAKAGETVTLIPKANDGYVLDQVLVNGVALEAVDGVYSFIMPEGGGIEVSAIFVAEAPAEAPTNTAGSPKTGDGFQAALLLGLMAVSAAAILVVRRKAQAK</sequence>
<keyword evidence="2" id="KW-1133">Transmembrane helix</keyword>
<dbReference type="RefSeq" id="WP_249285053.1">
    <property type="nucleotide sequence ID" value="NZ_JACRSO010000002.1"/>
</dbReference>
<dbReference type="EMBL" id="JACRSO010000002">
    <property type="protein sequence ID" value="MBC8529183.1"/>
    <property type="molecule type" value="Genomic_DNA"/>
</dbReference>
<feature type="signal peptide" evidence="3">
    <location>
        <begin position="1"/>
        <end position="25"/>
    </location>
</feature>
<gene>
    <name evidence="4" type="ORF">H8699_07055</name>
</gene>
<keyword evidence="5" id="KW-1185">Reference proteome</keyword>
<comment type="caution">
    <text evidence="4">The sequence shown here is derived from an EMBL/GenBank/DDBJ whole genome shotgun (WGS) entry which is preliminary data.</text>
</comment>
<feature type="chain" id="PRO_5036712836" evidence="3">
    <location>
        <begin position="26"/>
        <end position="695"/>
    </location>
</feature>